<dbReference type="GO" id="GO:0005886">
    <property type="term" value="C:plasma membrane"/>
    <property type="evidence" value="ECO:0007669"/>
    <property type="project" value="UniProtKB-SubCell"/>
</dbReference>
<feature type="transmembrane region" description="Helical" evidence="8">
    <location>
        <begin position="363"/>
        <end position="380"/>
    </location>
</feature>
<dbReference type="PANTHER" id="PTHR33908:SF11">
    <property type="entry name" value="MEMBRANE PROTEIN"/>
    <property type="match status" value="1"/>
</dbReference>
<dbReference type="Pfam" id="PF13231">
    <property type="entry name" value="PMT_2"/>
    <property type="match status" value="1"/>
</dbReference>
<feature type="transmembrane region" description="Helical" evidence="8">
    <location>
        <begin position="284"/>
        <end position="301"/>
    </location>
</feature>
<evidence type="ECO:0000313" key="11">
    <source>
        <dbReference type="Proteomes" id="UP001319180"/>
    </source>
</evidence>
<keyword evidence="3 10" id="KW-0328">Glycosyltransferase</keyword>
<evidence type="ECO:0000256" key="8">
    <source>
        <dbReference type="SAM" id="Phobius"/>
    </source>
</evidence>
<feature type="transmembrane region" description="Helical" evidence="8">
    <location>
        <begin position="243"/>
        <end position="264"/>
    </location>
</feature>
<evidence type="ECO:0000256" key="7">
    <source>
        <dbReference type="ARBA" id="ARBA00023136"/>
    </source>
</evidence>
<gene>
    <name evidence="10" type="ORF">KK078_29950</name>
</gene>
<feature type="transmembrane region" description="Helical" evidence="8">
    <location>
        <begin position="142"/>
        <end position="160"/>
    </location>
</feature>
<evidence type="ECO:0000256" key="2">
    <source>
        <dbReference type="ARBA" id="ARBA00022475"/>
    </source>
</evidence>
<dbReference type="GO" id="GO:0009103">
    <property type="term" value="P:lipopolysaccharide biosynthetic process"/>
    <property type="evidence" value="ECO:0007669"/>
    <property type="project" value="UniProtKB-ARBA"/>
</dbReference>
<feature type="transmembrane region" description="Helical" evidence="8">
    <location>
        <begin position="21"/>
        <end position="45"/>
    </location>
</feature>
<accession>A0AAP2DHA4</accession>
<evidence type="ECO:0000259" key="9">
    <source>
        <dbReference type="Pfam" id="PF13231"/>
    </source>
</evidence>
<keyword evidence="11" id="KW-1185">Reference proteome</keyword>
<evidence type="ECO:0000256" key="6">
    <source>
        <dbReference type="ARBA" id="ARBA00022989"/>
    </source>
</evidence>
<feature type="transmembrane region" description="Helical" evidence="8">
    <location>
        <begin position="392"/>
        <end position="410"/>
    </location>
</feature>
<evidence type="ECO:0000256" key="5">
    <source>
        <dbReference type="ARBA" id="ARBA00022692"/>
    </source>
</evidence>
<feature type="transmembrane region" description="Helical" evidence="8">
    <location>
        <begin position="307"/>
        <end position="324"/>
    </location>
</feature>
<feature type="transmembrane region" description="Helical" evidence="8">
    <location>
        <begin position="180"/>
        <end position="198"/>
    </location>
</feature>
<dbReference type="GO" id="GO:0016763">
    <property type="term" value="F:pentosyltransferase activity"/>
    <property type="evidence" value="ECO:0007669"/>
    <property type="project" value="TreeGrafter"/>
</dbReference>
<comment type="subcellular location">
    <subcellularLocation>
        <location evidence="1">Cell membrane</location>
        <topology evidence="1">Multi-pass membrane protein</topology>
    </subcellularLocation>
</comment>
<evidence type="ECO:0000256" key="3">
    <source>
        <dbReference type="ARBA" id="ARBA00022676"/>
    </source>
</evidence>
<dbReference type="InterPro" id="IPR038731">
    <property type="entry name" value="RgtA/B/C-like"/>
</dbReference>
<feature type="transmembrane region" description="Helical" evidence="8">
    <location>
        <begin position="65"/>
        <end position="83"/>
    </location>
</feature>
<evidence type="ECO:0000256" key="4">
    <source>
        <dbReference type="ARBA" id="ARBA00022679"/>
    </source>
</evidence>
<name>A0AAP2DHA4_9BACT</name>
<keyword evidence="7 8" id="KW-0472">Membrane</keyword>
<dbReference type="EC" id="2.4.-.-" evidence="10"/>
<keyword evidence="2" id="KW-1003">Cell membrane</keyword>
<keyword evidence="5 8" id="KW-0812">Transmembrane</keyword>
<keyword evidence="4 10" id="KW-0808">Transferase</keyword>
<dbReference type="AlphaFoldDB" id="A0AAP2DHA4"/>
<evidence type="ECO:0000256" key="1">
    <source>
        <dbReference type="ARBA" id="ARBA00004651"/>
    </source>
</evidence>
<protein>
    <submittedName>
        <fullName evidence="10">Glycosyltransferase family 39 protein</fullName>
        <ecNumber evidence="10">2.4.-.-</ecNumber>
    </submittedName>
</protein>
<feature type="transmembrane region" description="Helical" evidence="8">
    <location>
        <begin position="118"/>
        <end position="135"/>
    </location>
</feature>
<organism evidence="10 11">
    <name type="scientific">Dawidia soli</name>
    <dbReference type="NCBI Taxonomy" id="2782352"/>
    <lineage>
        <taxon>Bacteria</taxon>
        <taxon>Pseudomonadati</taxon>
        <taxon>Bacteroidota</taxon>
        <taxon>Cytophagia</taxon>
        <taxon>Cytophagales</taxon>
        <taxon>Chryseotaleaceae</taxon>
        <taxon>Dawidia</taxon>
    </lineage>
</organism>
<dbReference type="InterPro" id="IPR050297">
    <property type="entry name" value="LipidA_mod_glycosyltrf_83"/>
</dbReference>
<proteinExistence type="predicted"/>
<dbReference type="PANTHER" id="PTHR33908">
    <property type="entry name" value="MANNOSYLTRANSFERASE YKCB-RELATED"/>
    <property type="match status" value="1"/>
</dbReference>
<reference evidence="10 11" key="1">
    <citation type="submission" date="2021-05" db="EMBL/GenBank/DDBJ databases">
        <title>A Polyphasic approach of four new species of the genus Ohtaekwangia: Ohtaekwangia histidinii sp. nov., Ohtaekwangia cretensis sp. nov., Ohtaekwangia indiensis sp. nov., Ohtaekwangia reichenbachii sp. nov. from diverse environment.</title>
        <authorList>
            <person name="Octaviana S."/>
        </authorList>
    </citation>
    <scope>NUCLEOTIDE SEQUENCE [LARGE SCALE GENOMIC DNA]</scope>
    <source>
        <strain evidence="10 11">PWU37</strain>
    </source>
</reference>
<keyword evidence="6 8" id="KW-1133">Transmembrane helix</keyword>
<comment type="caution">
    <text evidence="10">The sequence shown here is derived from an EMBL/GenBank/DDBJ whole genome shotgun (WGS) entry which is preliminary data.</text>
</comment>
<dbReference type="EMBL" id="JAHESC010000093">
    <property type="protein sequence ID" value="MBT1690825.1"/>
    <property type="molecule type" value="Genomic_DNA"/>
</dbReference>
<feature type="transmembrane region" description="Helical" evidence="8">
    <location>
        <begin position="336"/>
        <end position="357"/>
    </location>
</feature>
<dbReference type="Proteomes" id="UP001319180">
    <property type="component" value="Unassembled WGS sequence"/>
</dbReference>
<feature type="transmembrane region" description="Helical" evidence="8">
    <location>
        <begin position="210"/>
        <end position="231"/>
    </location>
</feature>
<feature type="domain" description="Glycosyltransferase RgtA/B/C/D-like" evidence="9">
    <location>
        <begin position="72"/>
        <end position="228"/>
    </location>
</feature>
<dbReference type="RefSeq" id="WP_254094650.1">
    <property type="nucleotide sequence ID" value="NZ_JAHESC010000093.1"/>
</dbReference>
<evidence type="ECO:0000313" key="10">
    <source>
        <dbReference type="EMBL" id="MBT1690825.1"/>
    </source>
</evidence>
<feature type="transmembrane region" description="Helical" evidence="8">
    <location>
        <begin position="88"/>
        <end position="106"/>
    </location>
</feature>
<sequence>MQSKSIHLLLETFLERIRIPVRVYYAIFACVLGAIYLQGLMSPLLLQDAARDAAQVLHRYKTGQYAVSDGIVVWLAGMSFELLGISAFAFRLPSFLATLLCLYATYRLGTLLYTKKTGIVATIMLASSCWFVLACNDPRLDAILTACIVCAAWQMVLLVANNRGLHAVMAGVAMGIGYSAKGSIAVWMPVLVVGLYILQQRSWRKGMRLFPWVVVAAVTLALIAPMIYGYHGQVNRFVKRTGPVFYLHTFFRAFLPWSLVCIAAYTKEISYRFRKGLRNRKREILTGIAPVIAVIMLTLLSTKWPHYLHVTFPLLAIFTAAFLLRCRTRTKDRLIVSQQILATLVIIGIIVLCDYCLPVRDLPTMTGILILLSVTVFFLFENSLGRTSKVILMSLSLGVFLFFVMTFHYYPEALKFQAGRALAARAAARKVPVDNVYSLAGFEACYDFGFYMKADIPLRTVAQVATSPAPHYLVTGPEGLEQLTTLPVRIDTLEQAVNYNASSFNIGFLDPSRRREMLSRRYLLHVTPE</sequence>